<accession>A0A9X1HS63</accession>
<sequence>MEISEKIIAAASELFQRYGVRSVSMDDIAYHLSMSKKTLYQYFKDKDEIVTTAFRRHMDKEKEEYDEIYKVSKDPIDELTRVSVCMRKDFKNINPSLLFDIRKYHPTAWEIWLEFKNDHIYGTITDNLKRGIEMGCFRKDIDVEVMAKLRLEQVQMAFDNQLFPPDKFDLPSTQMQFFEHFIRGILTEKGVKLYESYLNEKEASEL</sequence>
<protein>
    <submittedName>
        <fullName evidence="7">TetR/AcrR family transcriptional regulator</fullName>
    </submittedName>
</protein>
<dbReference type="InterPro" id="IPR036271">
    <property type="entry name" value="Tet_transcr_reg_TetR-rel_C_sf"/>
</dbReference>
<dbReference type="AlphaFoldDB" id="A0A9X1HS63"/>
<dbReference type="Pfam" id="PF00440">
    <property type="entry name" value="TetR_N"/>
    <property type="match status" value="1"/>
</dbReference>
<evidence type="ECO:0000259" key="6">
    <source>
        <dbReference type="PROSITE" id="PS50977"/>
    </source>
</evidence>
<evidence type="ECO:0000313" key="7">
    <source>
        <dbReference type="EMBL" id="MCA6075419.1"/>
    </source>
</evidence>
<keyword evidence="3 5" id="KW-0238">DNA-binding</keyword>
<keyword evidence="1" id="KW-0678">Repressor</keyword>
<proteinExistence type="predicted"/>
<dbReference type="InterPro" id="IPR001647">
    <property type="entry name" value="HTH_TetR"/>
</dbReference>
<keyword evidence="2" id="KW-0805">Transcription regulation</keyword>
<feature type="domain" description="HTH tetR-type" evidence="6">
    <location>
        <begin position="1"/>
        <end position="61"/>
    </location>
</feature>
<evidence type="ECO:0000256" key="1">
    <source>
        <dbReference type="ARBA" id="ARBA00022491"/>
    </source>
</evidence>
<dbReference type="EMBL" id="JAIXNE010000004">
    <property type="protein sequence ID" value="MCA6077724.1"/>
    <property type="molecule type" value="Genomic_DNA"/>
</dbReference>
<comment type="caution">
    <text evidence="7">The sequence shown here is derived from an EMBL/GenBank/DDBJ whole genome shotgun (WGS) entry which is preliminary data.</text>
</comment>
<evidence type="ECO:0000313" key="10">
    <source>
        <dbReference type="Proteomes" id="UP001139409"/>
    </source>
</evidence>
<evidence type="ECO:0000256" key="4">
    <source>
        <dbReference type="ARBA" id="ARBA00023163"/>
    </source>
</evidence>
<gene>
    <name evidence="7" type="ORF">LDX50_11100</name>
    <name evidence="8" type="ORF">LDX50_17070</name>
    <name evidence="9" type="ORF">LDX50_22790</name>
</gene>
<keyword evidence="4" id="KW-0804">Transcription</keyword>
<dbReference type="PRINTS" id="PR00455">
    <property type="entry name" value="HTHTETR"/>
</dbReference>
<dbReference type="PANTHER" id="PTHR30055:SF175">
    <property type="entry name" value="HTH-TYPE TRANSCRIPTIONAL REPRESSOR KSTR2"/>
    <property type="match status" value="1"/>
</dbReference>
<dbReference type="SUPFAM" id="SSF46689">
    <property type="entry name" value="Homeodomain-like"/>
    <property type="match status" value="1"/>
</dbReference>
<dbReference type="InterPro" id="IPR050109">
    <property type="entry name" value="HTH-type_TetR-like_transc_reg"/>
</dbReference>
<dbReference type="EMBL" id="JAIXNE010000003">
    <property type="protein sequence ID" value="MCA6076596.1"/>
    <property type="molecule type" value="Genomic_DNA"/>
</dbReference>
<evidence type="ECO:0000313" key="8">
    <source>
        <dbReference type="EMBL" id="MCA6076596.1"/>
    </source>
</evidence>
<dbReference type="Gene3D" id="1.10.10.60">
    <property type="entry name" value="Homeodomain-like"/>
    <property type="match status" value="1"/>
</dbReference>
<dbReference type="SUPFAM" id="SSF48498">
    <property type="entry name" value="Tetracyclin repressor-like, C-terminal domain"/>
    <property type="match status" value="1"/>
</dbReference>
<reference evidence="7" key="1">
    <citation type="submission" date="2021-09" db="EMBL/GenBank/DDBJ databases">
        <title>Fulvivirga sp. isolated from coastal sediment.</title>
        <authorList>
            <person name="Yu H."/>
        </authorList>
    </citation>
    <scope>NUCLEOTIDE SEQUENCE</scope>
    <source>
        <strain evidence="7">1062</strain>
    </source>
</reference>
<evidence type="ECO:0000313" key="9">
    <source>
        <dbReference type="EMBL" id="MCA6077724.1"/>
    </source>
</evidence>
<dbReference type="PANTHER" id="PTHR30055">
    <property type="entry name" value="HTH-TYPE TRANSCRIPTIONAL REGULATOR RUTR"/>
    <property type="match status" value="1"/>
</dbReference>
<name>A0A9X1HS63_9BACT</name>
<organism evidence="7 10">
    <name type="scientific">Fulvivirga sedimenti</name>
    <dbReference type="NCBI Taxonomy" id="2879465"/>
    <lineage>
        <taxon>Bacteria</taxon>
        <taxon>Pseudomonadati</taxon>
        <taxon>Bacteroidota</taxon>
        <taxon>Cytophagia</taxon>
        <taxon>Cytophagales</taxon>
        <taxon>Fulvivirgaceae</taxon>
        <taxon>Fulvivirga</taxon>
    </lineage>
</organism>
<keyword evidence="10" id="KW-1185">Reference proteome</keyword>
<dbReference type="Gene3D" id="1.10.357.10">
    <property type="entry name" value="Tetracycline Repressor, domain 2"/>
    <property type="match status" value="1"/>
</dbReference>
<evidence type="ECO:0000256" key="3">
    <source>
        <dbReference type="ARBA" id="ARBA00023125"/>
    </source>
</evidence>
<dbReference type="GO" id="GO:0003700">
    <property type="term" value="F:DNA-binding transcription factor activity"/>
    <property type="evidence" value="ECO:0007669"/>
    <property type="project" value="TreeGrafter"/>
</dbReference>
<evidence type="ECO:0000256" key="2">
    <source>
        <dbReference type="ARBA" id="ARBA00023015"/>
    </source>
</evidence>
<dbReference type="EMBL" id="JAIXNE010000002">
    <property type="protein sequence ID" value="MCA6075419.1"/>
    <property type="molecule type" value="Genomic_DNA"/>
</dbReference>
<evidence type="ECO:0000256" key="5">
    <source>
        <dbReference type="PROSITE-ProRule" id="PRU00335"/>
    </source>
</evidence>
<dbReference type="RefSeq" id="WP_225698521.1">
    <property type="nucleotide sequence ID" value="NZ_JAIXNE010000002.1"/>
</dbReference>
<dbReference type="InterPro" id="IPR009057">
    <property type="entry name" value="Homeodomain-like_sf"/>
</dbReference>
<dbReference type="Proteomes" id="UP001139409">
    <property type="component" value="Unassembled WGS sequence"/>
</dbReference>
<dbReference type="GO" id="GO:0000976">
    <property type="term" value="F:transcription cis-regulatory region binding"/>
    <property type="evidence" value="ECO:0007669"/>
    <property type="project" value="TreeGrafter"/>
</dbReference>
<feature type="DNA-binding region" description="H-T-H motif" evidence="5">
    <location>
        <begin position="24"/>
        <end position="43"/>
    </location>
</feature>
<dbReference type="PROSITE" id="PS50977">
    <property type="entry name" value="HTH_TETR_2"/>
    <property type="match status" value="1"/>
</dbReference>